<evidence type="ECO:0000313" key="2">
    <source>
        <dbReference type="EMBL" id="TYL38041.1"/>
    </source>
</evidence>
<organism evidence="2 3">
    <name type="scientific">Natronococcus pandeyae</name>
    <dbReference type="NCBI Taxonomy" id="2055836"/>
    <lineage>
        <taxon>Archaea</taxon>
        <taxon>Methanobacteriati</taxon>
        <taxon>Methanobacteriota</taxon>
        <taxon>Stenosarchaea group</taxon>
        <taxon>Halobacteria</taxon>
        <taxon>Halobacteriales</taxon>
        <taxon>Natrialbaceae</taxon>
        <taxon>Natronococcus</taxon>
    </lineage>
</organism>
<name>A0A8J8Q252_9EURY</name>
<dbReference type="AlphaFoldDB" id="A0A8J8Q252"/>
<proteinExistence type="predicted"/>
<feature type="region of interest" description="Disordered" evidence="1">
    <location>
        <begin position="1"/>
        <end position="34"/>
    </location>
</feature>
<evidence type="ECO:0000313" key="3">
    <source>
        <dbReference type="Proteomes" id="UP000766904"/>
    </source>
</evidence>
<keyword evidence="3" id="KW-1185">Reference proteome</keyword>
<dbReference type="EMBL" id="PHNJ01000006">
    <property type="protein sequence ID" value="TYL38041.1"/>
    <property type="molecule type" value="Genomic_DNA"/>
</dbReference>
<accession>A0A8J8Q252</accession>
<protein>
    <submittedName>
        <fullName evidence="2">Uncharacterized protein</fullName>
    </submittedName>
</protein>
<evidence type="ECO:0000256" key="1">
    <source>
        <dbReference type="SAM" id="MobiDB-lite"/>
    </source>
</evidence>
<gene>
    <name evidence="2" type="ORF">CV102_12595</name>
</gene>
<reference evidence="2" key="1">
    <citation type="submission" date="2017-11" db="EMBL/GenBank/DDBJ databases">
        <authorList>
            <person name="Kajale S.C."/>
            <person name="Sharma A."/>
        </authorList>
    </citation>
    <scope>NUCLEOTIDE SEQUENCE</scope>
    <source>
        <strain evidence="2">LS1_42</strain>
    </source>
</reference>
<dbReference type="RefSeq" id="WP_148858349.1">
    <property type="nucleotide sequence ID" value="NZ_PHNJ01000006.1"/>
</dbReference>
<dbReference type="Proteomes" id="UP000766904">
    <property type="component" value="Unassembled WGS sequence"/>
</dbReference>
<sequence>MTDDSAREPEDEVVSQTTDVAGQGEDGPVVAEDGATIWRTSNEILIDLSMPTPEPGEYTYPSEPAEREGEWWTDEVGEIEAFTLWAFIFNNPEDCENGCDSGDLGEPAGGGVFGVSGAVSDGGDLTLNGFVSTDTRLYEEDGEPMGVPLERPREAEVHLAVAPHGAFDPDMMPEILQTPAATVDEWWVALFDPPA</sequence>
<dbReference type="OrthoDB" id="380202at2157"/>
<comment type="caution">
    <text evidence="2">The sequence shown here is derived from an EMBL/GenBank/DDBJ whole genome shotgun (WGS) entry which is preliminary data.</text>
</comment>